<accession>A0A6A6C7U7</accession>
<dbReference type="AlphaFoldDB" id="A0A6A6C7U7"/>
<name>A0A6A6C7U7_ZASCE</name>
<feature type="compositionally biased region" description="Acidic residues" evidence="2">
    <location>
        <begin position="340"/>
        <end position="356"/>
    </location>
</feature>
<feature type="compositionally biased region" description="Basic and acidic residues" evidence="2">
    <location>
        <begin position="159"/>
        <end position="174"/>
    </location>
</feature>
<dbReference type="OrthoDB" id="6255506at2759"/>
<dbReference type="Pfam" id="PF08574">
    <property type="entry name" value="Iwr1"/>
    <property type="match status" value="1"/>
</dbReference>
<evidence type="ECO:0000313" key="5">
    <source>
        <dbReference type="Proteomes" id="UP000799537"/>
    </source>
</evidence>
<feature type="compositionally biased region" description="Basic and acidic residues" evidence="2">
    <location>
        <begin position="225"/>
        <end position="237"/>
    </location>
</feature>
<dbReference type="Proteomes" id="UP000799537">
    <property type="component" value="Unassembled WGS sequence"/>
</dbReference>
<gene>
    <name evidence="4" type="ORF">M409DRAFT_26302</name>
</gene>
<keyword evidence="5" id="KW-1185">Reference proteome</keyword>
<sequence length="378" mass="42934">MSGPSTVLVKRKRTEQALDALLLQKEQRPGKRQNTELHYVRRRDDKEATPSLFDAKHIQQRTNLEDAHSGKTSHASGSGLDGANNGARERRTFHLKRPSTPEAGVKKRKAKDEGIATFIEKKAKKHPQELLNLAEHRRSASQNNATPEVLKRPGKSSAVRRDVDAETQNREQKHTKVNSRLEAMANSLHQFAIEEAAKEPAAKPKVTATPRLPPQRSKELHRKRAQSDARLKSREADVEMEDEADYVYDTYVLAPSSNIGAAQVDTQGVLGSVGYLVITEEDQAVWETYIEDEPSDKDWNSDEDDENAEDWYGADYPDDELASDDEYGRNAYGYRNRGSDDEDWNEDAGSWSDEEYERQMQPWRKSTAQQFSKYFDGK</sequence>
<proteinExistence type="inferred from homology"/>
<feature type="region of interest" description="Disordered" evidence="2">
    <location>
        <begin position="137"/>
        <end position="177"/>
    </location>
</feature>
<dbReference type="GeneID" id="54561323"/>
<evidence type="ECO:0000256" key="1">
    <source>
        <dbReference type="ARBA" id="ARBA00010218"/>
    </source>
</evidence>
<feature type="domain" description="Transcription factor Iwr1" evidence="3">
    <location>
        <begin position="245"/>
        <end position="320"/>
    </location>
</feature>
<protein>
    <recommendedName>
        <fullName evidence="3">Transcription factor Iwr1 domain-containing protein</fullName>
    </recommendedName>
</protein>
<feature type="region of interest" description="Disordered" evidence="2">
    <location>
        <begin position="196"/>
        <end position="237"/>
    </location>
</feature>
<dbReference type="InterPro" id="IPR013883">
    <property type="entry name" value="TF_Iwr1_dom"/>
</dbReference>
<feature type="compositionally biased region" description="Acidic residues" evidence="2">
    <location>
        <begin position="316"/>
        <end position="325"/>
    </location>
</feature>
<reference evidence="4" key="1">
    <citation type="journal article" date="2020" name="Stud. Mycol.">
        <title>101 Dothideomycetes genomes: a test case for predicting lifestyles and emergence of pathogens.</title>
        <authorList>
            <person name="Haridas S."/>
            <person name="Albert R."/>
            <person name="Binder M."/>
            <person name="Bloem J."/>
            <person name="Labutti K."/>
            <person name="Salamov A."/>
            <person name="Andreopoulos B."/>
            <person name="Baker S."/>
            <person name="Barry K."/>
            <person name="Bills G."/>
            <person name="Bluhm B."/>
            <person name="Cannon C."/>
            <person name="Castanera R."/>
            <person name="Culley D."/>
            <person name="Daum C."/>
            <person name="Ezra D."/>
            <person name="Gonzalez J."/>
            <person name="Henrissat B."/>
            <person name="Kuo A."/>
            <person name="Liang C."/>
            <person name="Lipzen A."/>
            <person name="Lutzoni F."/>
            <person name="Magnuson J."/>
            <person name="Mondo S."/>
            <person name="Nolan M."/>
            <person name="Ohm R."/>
            <person name="Pangilinan J."/>
            <person name="Park H.-J."/>
            <person name="Ramirez L."/>
            <person name="Alfaro M."/>
            <person name="Sun H."/>
            <person name="Tritt A."/>
            <person name="Yoshinaga Y."/>
            <person name="Zwiers L.-H."/>
            <person name="Turgeon B."/>
            <person name="Goodwin S."/>
            <person name="Spatafora J."/>
            <person name="Crous P."/>
            <person name="Grigoriev I."/>
        </authorList>
    </citation>
    <scope>NUCLEOTIDE SEQUENCE</scope>
    <source>
        <strain evidence="4">ATCC 36951</strain>
    </source>
</reference>
<dbReference type="PANTHER" id="PTHR28063:SF1">
    <property type="entry name" value="RNA POLYMERASE II NUCLEAR LOCALIZATION PROTEIN IWR1"/>
    <property type="match status" value="1"/>
</dbReference>
<dbReference type="PANTHER" id="PTHR28063">
    <property type="entry name" value="RNA POLYMERASE II NUCLEAR LOCALIZATION PROTEIN IWR1"/>
    <property type="match status" value="1"/>
</dbReference>
<dbReference type="EMBL" id="ML993609">
    <property type="protein sequence ID" value="KAF2163257.1"/>
    <property type="molecule type" value="Genomic_DNA"/>
</dbReference>
<feature type="region of interest" description="Disordered" evidence="2">
    <location>
        <begin position="22"/>
        <end position="111"/>
    </location>
</feature>
<evidence type="ECO:0000259" key="3">
    <source>
        <dbReference type="Pfam" id="PF08574"/>
    </source>
</evidence>
<dbReference type="GO" id="GO:0006606">
    <property type="term" value="P:protein import into nucleus"/>
    <property type="evidence" value="ECO:0007669"/>
    <property type="project" value="InterPro"/>
</dbReference>
<dbReference type="RefSeq" id="XP_033664146.1">
    <property type="nucleotide sequence ID" value="XM_033808051.1"/>
</dbReference>
<dbReference type="GO" id="GO:0005737">
    <property type="term" value="C:cytoplasm"/>
    <property type="evidence" value="ECO:0007669"/>
    <property type="project" value="TreeGrafter"/>
</dbReference>
<organism evidence="4 5">
    <name type="scientific">Zasmidium cellare ATCC 36951</name>
    <dbReference type="NCBI Taxonomy" id="1080233"/>
    <lineage>
        <taxon>Eukaryota</taxon>
        <taxon>Fungi</taxon>
        <taxon>Dikarya</taxon>
        <taxon>Ascomycota</taxon>
        <taxon>Pezizomycotina</taxon>
        <taxon>Dothideomycetes</taxon>
        <taxon>Dothideomycetidae</taxon>
        <taxon>Mycosphaerellales</taxon>
        <taxon>Mycosphaerellaceae</taxon>
        <taxon>Zasmidium</taxon>
    </lineage>
</organism>
<evidence type="ECO:0000256" key="2">
    <source>
        <dbReference type="SAM" id="MobiDB-lite"/>
    </source>
</evidence>
<evidence type="ECO:0000313" key="4">
    <source>
        <dbReference type="EMBL" id="KAF2163257.1"/>
    </source>
</evidence>
<feature type="compositionally biased region" description="Acidic residues" evidence="2">
    <location>
        <begin position="290"/>
        <end position="309"/>
    </location>
</feature>
<dbReference type="InterPro" id="IPR040150">
    <property type="entry name" value="Iwr1"/>
</dbReference>
<feature type="region of interest" description="Disordered" evidence="2">
    <location>
        <begin position="290"/>
        <end position="364"/>
    </location>
</feature>
<feature type="compositionally biased region" description="Basic and acidic residues" evidence="2">
    <location>
        <begin position="25"/>
        <end position="48"/>
    </location>
</feature>
<comment type="similarity">
    <text evidence="1">Belongs to the IWR1/SLC7A6OS family.</text>
</comment>